<dbReference type="Gramene" id="Pp3c23_21040V3.2">
    <property type="protein sequence ID" value="Pp3c23_21040V3.2"/>
    <property type="gene ID" value="Pp3c23_21040"/>
</dbReference>
<sequence>MNRMCVRGLRRLLLHTILLNLFVSALTKNEFDSNPANGVEETRVVKVDGGPPGVVWVVQVSDIHISRLVPERGRALRRALGHALQLIKPAIVLISGDLTDAKIEKSASGQDEGEWVEYRDSMAKVADDSGIPLERFYDLRGNHDKYGVPPSSTLNYFSKYSISAAFNRNRLVQSATVEGGDSQKHLFVGFDDSMTVGLRGPSNAFGHPTDELLQQLDLELRRGGNATTKIVYGHYTMSFTTSTETGKRPEEVMANNNVVAYLCGHLHTKFGRRLYKRHNIGDKGFWEWEVGDWRTSRVLRVLAIDNGHTSFVDVELLPPTDKSQAAFSMPTFILQTYPLDSRFMLQSGENTKVVSDSIRALVFAETIPVTVTVRIYDFTVNPPKLVNESSMELHKGDEPSTGAYYYTAPWESARYHHTGAGFKYAMQIDVEDIRGNICHSEMRFFSVEGEVGEFHLTASAFLVFGFRWEQVFPIYLWGMISFLVAILLIPKLFLYHLQRRGQYEKWLISLFDPASSPREALAKIIKVPFWVMLEGARNSSIWVGMFTYVVFLILFPWFWGRILPDGYPLGYMSVRGWTLKPSKADSEQTLSGLGVPDIMGIVLPYLYGVVLPLLLLLSALSAEKAACEFHITSLGKRQKKTEREPEGIASKTSFDPSLFKGGVAGLTKGGVQAHEQLEAPVSSEMRVNKHDNCHLCERLVRKGLVLGCLGVAYNHWRLCSTVLGAYGPVVLAGPAYALGVPALLMLTFFQTSRLMSKSPWHEL</sequence>
<dbReference type="GeneID" id="112275464"/>
<dbReference type="Pfam" id="PF24394">
    <property type="entry name" value="TMEM62_C"/>
    <property type="match status" value="1"/>
</dbReference>
<dbReference type="RefSeq" id="XP_024361562.1">
    <property type="nucleotide sequence ID" value="XM_024505794.2"/>
</dbReference>
<evidence type="ECO:0000256" key="1">
    <source>
        <dbReference type="SAM" id="Phobius"/>
    </source>
</evidence>
<evidence type="ECO:0000313" key="7">
    <source>
        <dbReference type="EnsemblPlants" id="Pp3c23_21040V3.1"/>
    </source>
</evidence>
<name>A0A2K1IK74_PHYPA</name>
<keyword evidence="1" id="KW-0472">Membrane</keyword>
<feature type="domain" description="TMEM62 C-terminal" evidence="5">
    <location>
        <begin position="474"/>
        <end position="731"/>
    </location>
</feature>
<feature type="transmembrane region" description="Helical" evidence="1">
    <location>
        <begin position="541"/>
        <end position="559"/>
    </location>
</feature>
<evidence type="ECO:0000259" key="5">
    <source>
        <dbReference type="Pfam" id="PF24394"/>
    </source>
</evidence>
<reference evidence="6 8" key="2">
    <citation type="journal article" date="2018" name="Plant J.">
        <title>The Physcomitrella patens chromosome-scale assembly reveals moss genome structure and evolution.</title>
        <authorList>
            <person name="Lang D."/>
            <person name="Ullrich K.K."/>
            <person name="Murat F."/>
            <person name="Fuchs J."/>
            <person name="Jenkins J."/>
            <person name="Haas F.B."/>
            <person name="Piednoel M."/>
            <person name="Gundlach H."/>
            <person name="Van Bel M."/>
            <person name="Meyberg R."/>
            <person name="Vives C."/>
            <person name="Morata J."/>
            <person name="Symeonidi A."/>
            <person name="Hiss M."/>
            <person name="Muchero W."/>
            <person name="Kamisugi Y."/>
            <person name="Saleh O."/>
            <person name="Blanc G."/>
            <person name="Decker E.L."/>
            <person name="van Gessel N."/>
            <person name="Grimwood J."/>
            <person name="Hayes R.D."/>
            <person name="Graham S.W."/>
            <person name="Gunter L.E."/>
            <person name="McDaniel S.F."/>
            <person name="Hoernstein S.N.W."/>
            <person name="Larsson A."/>
            <person name="Li F.W."/>
            <person name="Perroud P.F."/>
            <person name="Phillips J."/>
            <person name="Ranjan P."/>
            <person name="Rokshar D.S."/>
            <person name="Rothfels C.J."/>
            <person name="Schneider L."/>
            <person name="Shu S."/>
            <person name="Stevenson D.W."/>
            <person name="Thummler F."/>
            <person name="Tillich M."/>
            <person name="Villarreal Aguilar J.C."/>
            <person name="Widiez T."/>
            <person name="Wong G.K."/>
            <person name="Wymore A."/>
            <person name="Zhang Y."/>
            <person name="Zimmer A.D."/>
            <person name="Quatrano R.S."/>
            <person name="Mayer K.F.X."/>
            <person name="Goodstein D."/>
            <person name="Casacuberta J.M."/>
            <person name="Vandepoele K."/>
            <person name="Reski R."/>
            <person name="Cuming A.C."/>
            <person name="Tuskan G.A."/>
            <person name="Maumus F."/>
            <person name="Salse J."/>
            <person name="Schmutz J."/>
            <person name="Rensing S.A."/>
        </authorList>
    </citation>
    <scope>NUCLEOTIDE SEQUENCE [LARGE SCALE GENOMIC DNA]</scope>
    <source>
        <strain evidence="7 8">cv. Gransden 2004</strain>
    </source>
</reference>
<feature type="domain" description="Calcineurin-like phosphoesterase" evidence="3">
    <location>
        <begin position="57"/>
        <end position="268"/>
    </location>
</feature>
<dbReference type="GO" id="GO:0016787">
    <property type="term" value="F:hydrolase activity"/>
    <property type="evidence" value="ECO:0007669"/>
    <property type="project" value="InterPro"/>
</dbReference>
<dbReference type="OrthoDB" id="27234at2759"/>
<dbReference type="PaxDb" id="3218-PP1S49_13V6.1"/>
<dbReference type="SUPFAM" id="SSF56300">
    <property type="entry name" value="Metallo-dependent phosphatases"/>
    <property type="match status" value="1"/>
</dbReference>
<dbReference type="Pfam" id="PF00149">
    <property type="entry name" value="Metallophos"/>
    <property type="match status" value="1"/>
</dbReference>
<dbReference type="AlphaFoldDB" id="A0A2K1IK74"/>
<dbReference type="InterPro" id="IPR029052">
    <property type="entry name" value="Metallo-depent_PP-like"/>
</dbReference>
<dbReference type="PANTHER" id="PTHR14795">
    <property type="entry name" value="HELICASE RELATED"/>
    <property type="match status" value="1"/>
</dbReference>
<organism evidence="6">
    <name type="scientific">Physcomitrium patens</name>
    <name type="common">Spreading-leaved earth moss</name>
    <name type="synonym">Physcomitrella patens</name>
    <dbReference type="NCBI Taxonomy" id="3218"/>
    <lineage>
        <taxon>Eukaryota</taxon>
        <taxon>Viridiplantae</taxon>
        <taxon>Streptophyta</taxon>
        <taxon>Embryophyta</taxon>
        <taxon>Bryophyta</taxon>
        <taxon>Bryophytina</taxon>
        <taxon>Bryopsida</taxon>
        <taxon>Funariidae</taxon>
        <taxon>Funariales</taxon>
        <taxon>Funariaceae</taxon>
        <taxon>Physcomitrium</taxon>
    </lineage>
</organism>
<feature type="transmembrane region" description="Helical" evidence="1">
    <location>
        <begin position="598"/>
        <end position="620"/>
    </location>
</feature>
<dbReference type="EnsemblPlants" id="Pp3c23_21040V3.2">
    <property type="protein sequence ID" value="Pp3c23_21040V3.2"/>
    <property type="gene ID" value="Pp3c23_21040"/>
</dbReference>
<dbReference type="Gene3D" id="3.60.21.10">
    <property type="match status" value="1"/>
</dbReference>
<evidence type="ECO:0000259" key="3">
    <source>
        <dbReference type="Pfam" id="PF00149"/>
    </source>
</evidence>
<reference evidence="7" key="3">
    <citation type="submission" date="2020-12" db="UniProtKB">
        <authorList>
            <consortium name="EnsemblPlants"/>
        </authorList>
    </citation>
    <scope>IDENTIFICATION</scope>
</reference>
<dbReference type="Gramene" id="Pp3c23_21040V3.1">
    <property type="protein sequence ID" value="Pp3c23_21040V3.1"/>
    <property type="gene ID" value="Pp3c23_21040"/>
</dbReference>
<dbReference type="Proteomes" id="UP000006727">
    <property type="component" value="Chromosome 23"/>
</dbReference>
<keyword evidence="1" id="KW-0812">Transmembrane</keyword>
<evidence type="ECO:0000259" key="4">
    <source>
        <dbReference type="Pfam" id="PF24384"/>
    </source>
</evidence>
<feature type="chain" id="PRO_5044576238" evidence="2">
    <location>
        <begin position="28"/>
        <end position="763"/>
    </location>
</feature>
<keyword evidence="2" id="KW-0732">Signal</keyword>
<keyword evidence="1" id="KW-1133">Transmembrane helix</keyword>
<dbReference type="PANTHER" id="PTHR14795:SF0">
    <property type="entry name" value="TRANSMEMBRANE PROTEIN 62"/>
    <property type="match status" value="1"/>
</dbReference>
<keyword evidence="8" id="KW-1185">Reference proteome</keyword>
<dbReference type="InterPro" id="IPR056230">
    <property type="entry name" value="TMEM62_C"/>
</dbReference>
<feature type="transmembrane region" description="Helical" evidence="1">
    <location>
        <begin position="728"/>
        <end position="749"/>
    </location>
</feature>
<accession>A0A2K1IK74</accession>
<feature type="signal peptide" evidence="2">
    <location>
        <begin position="1"/>
        <end position="27"/>
    </location>
</feature>
<evidence type="ECO:0000313" key="6">
    <source>
        <dbReference type="EMBL" id="PNR29677.1"/>
    </source>
</evidence>
<dbReference type="InterPro" id="IPR004843">
    <property type="entry name" value="Calcineurin-like_PHP"/>
</dbReference>
<feature type="transmembrane region" description="Helical" evidence="1">
    <location>
        <begin position="474"/>
        <end position="495"/>
    </location>
</feature>
<protein>
    <submittedName>
        <fullName evidence="6 7">Uncharacterized protein</fullName>
    </submittedName>
</protein>
<dbReference type="InterPro" id="IPR056229">
    <property type="entry name" value="Ig_TMM62"/>
</dbReference>
<dbReference type="EnsemblPlants" id="Pp3c23_21040V3.1">
    <property type="protein sequence ID" value="Pp3c23_21040V3.1"/>
    <property type="gene ID" value="Pp3c23_21040"/>
</dbReference>
<evidence type="ECO:0000313" key="8">
    <source>
        <dbReference type="Proteomes" id="UP000006727"/>
    </source>
</evidence>
<dbReference type="EMBL" id="ABEU02000023">
    <property type="protein sequence ID" value="PNR29677.1"/>
    <property type="molecule type" value="Genomic_DNA"/>
</dbReference>
<evidence type="ECO:0000256" key="2">
    <source>
        <dbReference type="SAM" id="SignalP"/>
    </source>
</evidence>
<dbReference type="OMA" id="VEWQTYH"/>
<gene>
    <name evidence="7" type="primary">LOC112275464</name>
    <name evidence="6" type="ORF">PHYPA_028371</name>
</gene>
<reference evidence="6 8" key="1">
    <citation type="journal article" date="2008" name="Science">
        <title>The Physcomitrella genome reveals evolutionary insights into the conquest of land by plants.</title>
        <authorList>
            <person name="Rensing S."/>
            <person name="Lang D."/>
            <person name="Zimmer A."/>
            <person name="Terry A."/>
            <person name="Salamov A."/>
            <person name="Shapiro H."/>
            <person name="Nishiyama T."/>
            <person name="Perroud P.-F."/>
            <person name="Lindquist E."/>
            <person name="Kamisugi Y."/>
            <person name="Tanahashi T."/>
            <person name="Sakakibara K."/>
            <person name="Fujita T."/>
            <person name="Oishi K."/>
            <person name="Shin-I T."/>
            <person name="Kuroki Y."/>
            <person name="Toyoda A."/>
            <person name="Suzuki Y."/>
            <person name="Hashimoto A."/>
            <person name="Yamaguchi K."/>
            <person name="Sugano A."/>
            <person name="Kohara Y."/>
            <person name="Fujiyama A."/>
            <person name="Anterola A."/>
            <person name="Aoki S."/>
            <person name="Ashton N."/>
            <person name="Barbazuk W.B."/>
            <person name="Barker E."/>
            <person name="Bennetzen J."/>
            <person name="Bezanilla M."/>
            <person name="Blankenship R."/>
            <person name="Cho S.H."/>
            <person name="Dutcher S."/>
            <person name="Estelle M."/>
            <person name="Fawcett J.A."/>
            <person name="Gundlach H."/>
            <person name="Hanada K."/>
            <person name="Heyl A."/>
            <person name="Hicks K.A."/>
            <person name="Hugh J."/>
            <person name="Lohr M."/>
            <person name="Mayer K."/>
            <person name="Melkozernov A."/>
            <person name="Murata T."/>
            <person name="Nelson D."/>
            <person name="Pils B."/>
            <person name="Prigge M."/>
            <person name="Reiss B."/>
            <person name="Renner T."/>
            <person name="Rombauts S."/>
            <person name="Rushton P."/>
            <person name="Sanderfoot A."/>
            <person name="Schween G."/>
            <person name="Shiu S.-H."/>
            <person name="Stueber K."/>
            <person name="Theodoulou F.L."/>
            <person name="Tu H."/>
            <person name="Van de Peer Y."/>
            <person name="Verrier P.J."/>
            <person name="Waters E."/>
            <person name="Wood A."/>
            <person name="Yang L."/>
            <person name="Cove D."/>
            <person name="Cuming A."/>
            <person name="Hasebe M."/>
            <person name="Lucas S."/>
            <person name="Mishler D.B."/>
            <person name="Reski R."/>
            <person name="Grigoriev I."/>
            <person name="Quatrano R.S."/>
            <person name="Boore J.L."/>
        </authorList>
    </citation>
    <scope>NUCLEOTIDE SEQUENCE [LARGE SCALE GENOMIC DNA]</scope>
    <source>
        <strain evidence="7 8">cv. Gransden 2004</strain>
    </source>
</reference>
<feature type="domain" description="TMEM62 Ig-like" evidence="4">
    <location>
        <begin position="328"/>
        <end position="450"/>
    </location>
</feature>
<proteinExistence type="predicted"/>
<dbReference type="Pfam" id="PF24384">
    <property type="entry name" value="Ig_TMM62"/>
    <property type="match status" value="1"/>
</dbReference>